<comment type="caution">
    <text evidence="1">The sequence shown here is derived from an EMBL/GenBank/DDBJ whole genome shotgun (WGS) entry which is preliminary data.</text>
</comment>
<dbReference type="InterPro" id="IPR024499">
    <property type="entry name" value="Mbeg1-like"/>
</dbReference>
<reference evidence="1 2" key="1">
    <citation type="journal article" date="2015" name="Genome Announc.">
        <title>Expanding the biotechnology potential of lactobacilli through comparative genomics of 213 strains and associated genera.</title>
        <authorList>
            <person name="Sun Z."/>
            <person name="Harris H.M."/>
            <person name="McCann A."/>
            <person name="Guo C."/>
            <person name="Argimon S."/>
            <person name="Zhang W."/>
            <person name="Yang X."/>
            <person name="Jeffery I.B."/>
            <person name="Cooney J.C."/>
            <person name="Kagawa T.F."/>
            <person name="Liu W."/>
            <person name="Song Y."/>
            <person name="Salvetti E."/>
            <person name="Wrobel A."/>
            <person name="Rasinkangas P."/>
            <person name="Parkhill J."/>
            <person name="Rea M.C."/>
            <person name="O'Sullivan O."/>
            <person name="Ritari J."/>
            <person name="Douillard F.P."/>
            <person name="Paul Ross R."/>
            <person name="Yang R."/>
            <person name="Briner A.E."/>
            <person name="Felis G.E."/>
            <person name="de Vos W.M."/>
            <person name="Barrangou R."/>
            <person name="Klaenhammer T.R."/>
            <person name="Caufield P.W."/>
            <person name="Cui Y."/>
            <person name="Zhang H."/>
            <person name="O'Toole P.W."/>
        </authorList>
    </citation>
    <scope>NUCLEOTIDE SEQUENCE [LARGE SCALE GENOMIC DNA]</scope>
    <source>
        <strain evidence="1 2">DSM 13145</strain>
    </source>
</reference>
<dbReference type="Gene3D" id="3.40.50.1820">
    <property type="entry name" value="alpha/beta hydrolase"/>
    <property type="match status" value="1"/>
</dbReference>
<accession>A0A0R1P3E1</accession>
<dbReference type="InterPro" id="IPR029058">
    <property type="entry name" value="AB_hydrolase_fold"/>
</dbReference>
<evidence type="ECO:0008006" key="3">
    <source>
        <dbReference type="Google" id="ProtNLM"/>
    </source>
</evidence>
<evidence type="ECO:0000313" key="2">
    <source>
        <dbReference type="Proteomes" id="UP000051445"/>
    </source>
</evidence>
<protein>
    <recommendedName>
        <fullName evidence="3">DUF2974 domain-containing protein</fullName>
    </recommendedName>
</protein>
<dbReference type="Proteomes" id="UP000051445">
    <property type="component" value="Unassembled WGS sequence"/>
</dbReference>
<dbReference type="Pfam" id="PF11187">
    <property type="entry name" value="Mbeg1-like"/>
    <property type="match status" value="1"/>
</dbReference>
<dbReference type="EMBL" id="AZER01000016">
    <property type="protein sequence ID" value="KRL27086.1"/>
    <property type="molecule type" value="Genomic_DNA"/>
</dbReference>
<dbReference type="SUPFAM" id="SSF53474">
    <property type="entry name" value="alpha/beta-Hydrolases"/>
    <property type="match status" value="1"/>
</dbReference>
<dbReference type="STRING" id="1423746.FD27_GL000834"/>
<dbReference type="OrthoDB" id="2365336at2"/>
<proteinExistence type="predicted"/>
<sequence>MVNDNLTDWQRMQLAQLEYNDWQVNDDVLLPDGIMIGTVIKVINTNDGFRATIIKSGPHELTLLFRGSSGVRHGDPTTWTNEWLRVNLPVGDAILNQVPEVPGEMWTAVNHLNELLEQNPGRKVFIYGHSLGSINAQFALANCRYPQQIQRAYLYEGPNIYWLLDNQQRKIVLQLRTKIFNYIDPLDVIALGYLDRQHTIGLLQVVDSIMSNPVNQHMWGGYQFDNQQRLKILPEGILSRRAIIDQRLLQHAAQFKGER</sequence>
<evidence type="ECO:0000313" key="1">
    <source>
        <dbReference type="EMBL" id="KRL27086.1"/>
    </source>
</evidence>
<dbReference type="RefSeq" id="WP_057750627.1">
    <property type="nucleotide sequence ID" value="NZ_AZER01000016.1"/>
</dbReference>
<gene>
    <name evidence="1" type="ORF">FD27_GL000834</name>
</gene>
<organism evidence="1 2">
    <name type="scientific">Limosilactobacillus frumenti DSM 13145</name>
    <dbReference type="NCBI Taxonomy" id="1423746"/>
    <lineage>
        <taxon>Bacteria</taxon>
        <taxon>Bacillati</taxon>
        <taxon>Bacillota</taxon>
        <taxon>Bacilli</taxon>
        <taxon>Lactobacillales</taxon>
        <taxon>Lactobacillaceae</taxon>
        <taxon>Limosilactobacillus</taxon>
    </lineage>
</organism>
<dbReference type="AlphaFoldDB" id="A0A0R1P3E1"/>
<dbReference type="PATRIC" id="fig|1423746.3.peg.842"/>
<keyword evidence="2" id="KW-1185">Reference proteome</keyword>
<name>A0A0R1P3E1_9LACO</name>